<evidence type="ECO:0000313" key="3">
    <source>
        <dbReference type="EMBL" id="ONF69728.1"/>
    </source>
</evidence>
<organism evidence="3 4">
    <name type="scientific">Amycolatopsis keratiniphila subsp. keratiniphila</name>
    <dbReference type="NCBI Taxonomy" id="227715"/>
    <lineage>
        <taxon>Bacteria</taxon>
        <taxon>Bacillati</taxon>
        <taxon>Actinomycetota</taxon>
        <taxon>Actinomycetes</taxon>
        <taxon>Pseudonocardiales</taxon>
        <taxon>Pseudonocardiaceae</taxon>
        <taxon>Amycolatopsis</taxon>
        <taxon>Amycolatopsis japonica group</taxon>
    </lineage>
</organism>
<dbReference type="RefSeq" id="WP_063274268.1">
    <property type="nucleotide sequence ID" value="NZ_LQMT02000018.1"/>
</dbReference>
<comment type="caution">
    <text evidence="3">The sequence shown here is derived from an EMBL/GenBank/DDBJ whole genome shotgun (WGS) entry which is preliminary data.</text>
</comment>
<dbReference type="InterPro" id="IPR043519">
    <property type="entry name" value="NT_sf"/>
</dbReference>
<dbReference type="OrthoDB" id="7058480at2"/>
<dbReference type="GO" id="GO:0016740">
    <property type="term" value="F:transferase activity"/>
    <property type="evidence" value="ECO:0007669"/>
    <property type="project" value="UniProtKB-KW"/>
</dbReference>
<evidence type="ECO:0000256" key="1">
    <source>
        <dbReference type="ARBA" id="ARBA00022679"/>
    </source>
</evidence>
<dbReference type="EMBL" id="LQMT02000018">
    <property type="protein sequence ID" value="ONF69728.1"/>
    <property type="molecule type" value="Genomic_DNA"/>
</dbReference>
<accession>A0A1W2LUR9</accession>
<dbReference type="SUPFAM" id="SSF81301">
    <property type="entry name" value="Nucleotidyltransferase"/>
    <property type="match status" value="1"/>
</dbReference>
<dbReference type="Proteomes" id="UP000076660">
    <property type="component" value="Unassembled WGS sequence"/>
</dbReference>
<protein>
    <recommendedName>
        <fullName evidence="2">Adenylyltransferase AadA C-terminal domain-containing protein</fullName>
    </recommendedName>
</protein>
<proteinExistence type="predicted"/>
<name>A0A1W2LUR9_9PSEU</name>
<gene>
    <name evidence="3" type="ORF">AVR91_0217660</name>
</gene>
<feature type="domain" description="Adenylyltransferase AadA C-terminal" evidence="2">
    <location>
        <begin position="144"/>
        <end position="225"/>
    </location>
</feature>
<evidence type="ECO:0000313" key="4">
    <source>
        <dbReference type="Proteomes" id="UP000076660"/>
    </source>
</evidence>
<keyword evidence="1" id="KW-0808">Transferase</keyword>
<dbReference type="Pfam" id="PF13427">
    <property type="entry name" value="AadA_C"/>
    <property type="match status" value="1"/>
</dbReference>
<dbReference type="InterPro" id="IPR025184">
    <property type="entry name" value="AadA_C"/>
</dbReference>
<dbReference type="AlphaFoldDB" id="A0A1W2LUR9"/>
<sequence length="261" mass="29099">MYTPYAELDQVLTDLVASAREILGDTYVGAYVQGSFALGAGDLHSDCDFIIATTEPPSGRIEADLRVLHDELPTGEGFWCKEIEGSYADIASLKTSKGLGTPWLYCDHGHRVLIWDTHCNSLHTRWILRHKGIVLDGPPIASLVDEPPPDAMRAAMRQELHGLVDGVRTWAPFDIAWTQRYIVSTCCRVLYTLRTAEVESKHGALEWARENLDPRWRPLLTQVLQDRDLGWDPGDPPRPGSLEAACEFAAYAESLDADRGR</sequence>
<evidence type="ECO:0000259" key="2">
    <source>
        <dbReference type="Pfam" id="PF13427"/>
    </source>
</evidence>
<reference evidence="3 4" key="1">
    <citation type="submission" date="2016-12" db="EMBL/GenBank/DDBJ databases">
        <title>Amycolatopsis keratiniphila subsp. keratiniphila genome sequencing and assembly.</title>
        <authorList>
            <person name="Mayilraj S."/>
            <person name="Kaur N."/>
        </authorList>
    </citation>
    <scope>NUCLEOTIDE SEQUENCE [LARGE SCALE GENOMIC DNA]</scope>
    <source>
        <strain evidence="3 4">DSM 44409</strain>
    </source>
</reference>